<evidence type="ECO:0000256" key="5">
    <source>
        <dbReference type="ARBA" id="ARBA00023136"/>
    </source>
</evidence>
<dbReference type="PRINTS" id="PR01433">
    <property type="entry name" value="POLYCYSTIN2"/>
</dbReference>
<feature type="coiled-coil region" evidence="6">
    <location>
        <begin position="4"/>
        <end position="31"/>
    </location>
</feature>
<evidence type="ECO:0000256" key="6">
    <source>
        <dbReference type="SAM" id="Coils"/>
    </source>
</evidence>
<dbReference type="GO" id="GO:0005509">
    <property type="term" value="F:calcium ion binding"/>
    <property type="evidence" value="ECO:0007669"/>
    <property type="project" value="InterPro"/>
</dbReference>
<dbReference type="Pfam" id="PF08016">
    <property type="entry name" value="PKD_channel"/>
    <property type="match status" value="1"/>
</dbReference>
<feature type="domain" description="Polycystin cation channel PKD1/PKD2" evidence="8">
    <location>
        <begin position="312"/>
        <end position="526"/>
    </location>
</feature>
<evidence type="ECO:0000259" key="8">
    <source>
        <dbReference type="Pfam" id="PF08016"/>
    </source>
</evidence>
<evidence type="ECO:0000256" key="7">
    <source>
        <dbReference type="SAM" id="Phobius"/>
    </source>
</evidence>
<sequence>MFNETETIENLEELNAKSKELQVEEFDHEDEIFRNLEKRILKNSFKILLASILITAIYTRLNYLYTNSLSESNSVIQKFYQNFFTSNINIDFPQHFLPHLISLTNNPEISSFEELIDKKENYTKDYVLHAISSLKLKLYQFKKLKNKAKLPFDHLFAPILTNDEQDSAESVYEPREEFINESVCFSIFYKQYNPGFRRTHGVFKNVYAYLTGINCVDSIDEYDSNCDGYQLFLNKSTEPDLDLIKCITDQFDIKSIKYEVNLFNHNLKQFVYINFYVLYFPSGGFLHKIQVDIIDFDRSLCIFGRVTQSFFKKALCLFVIILIYLIYLVLFIRRLIIYKMALFIKFTYLTDFCIMMVLTRLFYIEFRIYFEAGHNLKNYFSEPYKYYSFYEVSWFYRRFDLLVGIIYAFCCFEITIYSRFNEMISNIVMTFQKSYLDLIGFFIIFFGLILSYAIELQFLYGGNFSGFSTFLKCFSTLFRFMWGEIDIFALLEHDRKSFYFFASYLLVMIIIMFNLMLAIILGTYDMVRKDPTCRDSSMKLDKFIFLFTERFIKKNFPKFSIHLHQILNFRSINRLYCVQDIERKFTENGFEEEKVAEVLKEFKLRSEHQIDNFKVETLIKRMFEIEYDHKPKLRINDEELADEYVTNDEWTHLLIKYNNLENYCTLIEKRLDVMKNFMNIKSNN</sequence>
<dbReference type="PANTHER" id="PTHR10877">
    <property type="entry name" value="POLYCYSTIN FAMILY MEMBER"/>
    <property type="match status" value="1"/>
</dbReference>
<reference evidence="9 10" key="1">
    <citation type="journal article" date="2018" name="Sci. Rep.">
        <title>Genomic signatures of local adaptation to the degree of environmental predictability in rotifers.</title>
        <authorList>
            <person name="Franch-Gras L."/>
            <person name="Hahn C."/>
            <person name="Garcia-Roger E.M."/>
            <person name="Carmona M.J."/>
            <person name="Serra M."/>
            <person name="Gomez A."/>
        </authorList>
    </citation>
    <scope>NUCLEOTIDE SEQUENCE [LARGE SCALE GENOMIC DNA]</scope>
    <source>
        <strain evidence="9">HYR1</strain>
    </source>
</reference>
<name>A0A3M7RT57_BRAPC</name>
<evidence type="ECO:0000256" key="4">
    <source>
        <dbReference type="ARBA" id="ARBA00022989"/>
    </source>
</evidence>
<keyword evidence="4 7" id="KW-1133">Transmembrane helix</keyword>
<dbReference type="GO" id="GO:0016020">
    <property type="term" value="C:membrane"/>
    <property type="evidence" value="ECO:0007669"/>
    <property type="project" value="UniProtKB-SubCell"/>
</dbReference>
<dbReference type="InterPro" id="IPR003915">
    <property type="entry name" value="PKD_2"/>
</dbReference>
<comment type="caution">
    <text evidence="9">The sequence shown here is derived from an EMBL/GenBank/DDBJ whole genome shotgun (WGS) entry which is preliminary data.</text>
</comment>
<feature type="transmembrane region" description="Helical" evidence="7">
    <location>
        <begin position="342"/>
        <end position="363"/>
    </location>
</feature>
<protein>
    <submittedName>
        <fullName evidence="9">Polycystic kidney disease 2-like 1</fullName>
    </submittedName>
</protein>
<comment type="similarity">
    <text evidence="2">Belongs to the polycystin family.</text>
</comment>
<feature type="transmembrane region" description="Helical" evidence="7">
    <location>
        <begin position="310"/>
        <end position="330"/>
    </location>
</feature>
<evidence type="ECO:0000256" key="3">
    <source>
        <dbReference type="ARBA" id="ARBA00022692"/>
    </source>
</evidence>
<feature type="transmembrane region" description="Helical" evidence="7">
    <location>
        <begin position="435"/>
        <end position="454"/>
    </location>
</feature>
<accession>A0A3M7RT57</accession>
<evidence type="ECO:0000313" key="9">
    <source>
        <dbReference type="EMBL" id="RNA26746.1"/>
    </source>
</evidence>
<keyword evidence="3 7" id="KW-0812">Transmembrane</keyword>
<keyword evidence="6" id="KW-0175">Coiled coil</keyword>
<dbReference type="EMBL" id="REGN01002683">
    <property type="protein sequence ID" value="RNA26746.1"/>
    <property type="molecule type" value="Genomic_DNA"/>
</dbReference>
<dbReference type="OrthoDB" id="10399258at2759"/>
<gene>
    <name evidence="9" type="ORF">BpHYR1_051828</name>
</gene>
<feature type="transmembrane region" description="Helical" evidence="7">
    <location>
        <begin position="395"/>
        <end position="414"/>
    </location>
</feature>
<dbReference type="Gene3D" id="1.10.287.70">
    <property type="match status" value="1"/>
</dbReference>
<dbReference type="Proteomes" id="UP000276133">
    <property type="component" value="Unassembled WGS sequence"/>
</dbReference>
<feature type="transmembrane region" description="Helical" evidence="7">
    <location>
        <begin position="498"/>
        <end position="524"/>
    </location>
</feature>
<evidence type="ECO:0000313" key="10">
    <source>
        <dbReference type="Proteomes" id="UP000276133"/>
    </source>
</evidence>
<comment type="subcellular location">
    <subcellularLocation>
        <location evidence="1">Membrane</location>
        <topology evidence="1">Multi-pass membrane protein</topology>
    </subcellularLocation>
</comment>
<proteinExistence type="inferred from homology"/>
<dbReference type="InterPro" id="IPR051223">
    <property type="entry name" value="Polycystin"/>
</dbReference>
<dbReference type="STRING" id="10195.A0A3M7RT57"/>
<organism evidence="9 10">
    <name type="scientific">Brachionus plicatilis</name>
    <name type="common">Marine rotifer</name>
    <name type="synonym">Brachionus muelleri</name>
    <dbReference type="NCBI Taxonomy" id="10195"/>
    <lineage>
        <taxon>Eukaryota</taxon>
        <taxon>Metazoa</taxon>
        <taxon>Spiralia</taxon>
        <taxon>Gnathifera</taxon>
        <taxon>Rotifera</taxon>
        <taxon>Eurotatoria</taxon>
        <taxon>Monogononta</taxon>
        <taxon>Pseudotrocha</taxon>
        <taxon>Ploima</taxon>
        <taxon>Brachionidae</taxon>
        <taxon>Brachionus</taxon>
    </lineage>
</organism>
<keyword evidence="5 7" id="KW-0472">Membrane</keyword>
<evidence type="ECO:0000256" key="1">
    <source>
        <dbReference type="ARBA" id="ARBA00004141"/>
    </source>
</evidence>
<keyword evidence="10" id="KW-1185">Reference proteome</keyword>
<dbReference type="AlphaFoldDB" id="A0A3M7RT57"/>
<dbReference type="PANTHER" id="PTHR10877:SF183">
    <property type="entry name" value="AT14535P-RELATED"/>
    <property type="match status" value="1"/>
</dbReference>
<evidence type="ECO:0000256" key="2">
    <source>
        <dbReference type="ARBA" id="ARBA00007200"/>
    </source>
</evidence>
<dbReference type="InterPro" id="IPR013122">
    <property type="entry name" value="PKD1_2_channel"/>
</dbReference>